<dbReference type="AlphaFoldDB" id="A0A845PTQ4"/>
<gene>
    <name evidence="2" type="ORF">GNY06_00005</name>
</gene>
<feature type="domain" description="Transposase IS4-like" evidence="1">
    <location>
        <begin position="1"/>
        <end position="103"/>
    </location>
</feature>
<dbReference type="GO" id="GO:0004803">
    <property type="term" value="F:transposase activity"/>
    <property type="evidence" value="ECO:0007669"/>
    <property type="project" value="InterPro"/>
</dbReference>
<evidence type="ECO:0000259" key="1">
    <source>
        <dbReference type="Pfam" id="PF01609"/>
    </source>
</evidence>
<dbReference type="EMBL" id="JAAABJ010000001">
    <property type="protein sequence ID" value="NAW49857.1"/>
    <property type="molecule type" value="Genomic_DNA"/>
</dbReference>
<feature type="non-terminal residue" evidence="2">
    <location>
        <position position="104"/>
    </location>
</feature>
<reference evidence="2 3" key="1">
    <citation type="submission" date="2019-11" db="EMBL/GenBank/DDBJ databases">
        <title>Characterization of Elizabethkingia argenteiflava sp. nov., isolated from inner surface of Soybean Pods.</title>
        <authorList>
            <person name="Mo S."/>
        </authorList>
    </citation>
    <scope>NUCLEOTIDE SEQUENCE [LARGE SCALE GENOMIC DNA]</scope>
    <source>
        <strain evidence="2 3">YB22</strain>
    </source>
</reference>
<dbReference type="Pfam" id="PF01609">
    <property type="entry name" value="DDE_Tnp_1"/>
    <property type="match status" value="1"/>
</dbReference>
<sequence length="104" mass="12525">FDVTQASVHDIHYLKDIKHLYQNCTILGDKGDLSIDYQRDLFAYNQINMEVPMRKNQHGYKPQPYIFRKSRKRIETLFSQLCDQFMIRRNYAKSFDGFKNRILS</sequence>
<dbReference type="InterPro" id="IPR002559">
    <property type="entry name" value="Transposase_11"/>
</dbReference>
<comment type="caution">
    <text evidence="2">The sequence shown here is derived from an EMBL/GenBank/DDBJ whole genome shotgun (WGS) entry which is preliminary data.</text>
</comment>
<dbReference type="GO" id="GO:0003677">
    <property type="term" value="F:DNA binding"/>
    <property type="evidence" value="ECO:0007669"/>
    <property type="project" value="InterPro"/>
</dbReference>
<dbReference type="Proteomes" id="UP000553459">
    <property type="component" value="Unassembled WGS sequence"/>
</dbReference>
<dbReference type="GO" id="GO:0006313">
    <property type="term" value="P:DNA transposition"/>
    <property type="evidence" value="ECO:0007669"/>
    <property type="project" value="InterPro"/>
</dbReference>
<keyword evidence="3" id="KW-1185">Reference proteome</keyword>
<evidence type="ECO:0000313" key="2">
    <source>
        <dbReference type="EMBL" id="NAW49857.1"/>
    </source>
</evidence>
<accession>A0A845PTQ4</accession>
<proteinExistence type="predicted"/>
<dbReference type="RefSeq" id="WP_166518286.1">
    <property type="nucleotide sequence ID" value="NZ_JAAABJ010000001.1"/>
</dbReference>
<feature type="non-terminal residue" evidence="2">
    <location>
        <position position="1"/>
    </location>
</feature>
<organism evidence="2 3">
    <name type="scientific">Elizabethkingia argenteiflava</name>
    <dbReference type="NCBI Taxonomy" id="2681556"/>
    <lineage>
        <taxon>Bacteria</taxon>
        <taxon>Pseudomonadati</taxon>
        <taxon>Bacteroidota</taxon>
        <taxon>Flavobacteriia</taxon>
        <taxon>Flavobacteriales</taxon>
        <taxon>Weeksellaceae</taxon>
        <taxon>Elizabethkingia</taxon>
    </lineage>
</organism>
<name>A0A845PTQ4_9FLAO</name>
<protein>
    <submittedName>
        <fullName evidence="2">Transposase</fullName>
    </submittedName>
</protein>
<evidence type="ECO:0000313" key="3">
    <source>
        <dbReference type="Proteomes" id="UP000553459"/>
    </source>
</evidence>